<dbReference type="EMBL" id="SNRW01024051">
    <property type="protein sequence ID" value="KAA6362544.1"/>
    <property type="molecule type" value="Genomic_DNA"/>
</dbReference>
<proteinExistence type="predicted"/>
<comment type="caution">
    <text evidence="1">The sequence shown here is derived from an EMBL/GenBank/DDBJ whole genome shotgun (WGS) entry which is preliminary data.</text>
</comment>
<organism evidence="1 2">
    <name type="scientific">Streblomastix strix</name>
    <dbReference type="NCBI Taxonomy" id="222440"/>
    <lineage>
        <taxon>Eukaryota</taxon>
        <taxon>Metamonada</taxon>
        <taxon>Preaxostyla</taxon>
        <taxon>Oxymonadida</taxon>
        <taxon>Streblomastigidae</taxon>
        <taxon>Streblomastix</taxon>
    </lineage>
</organism>
<reference evidence="1 2" key="1">
    <citation type="submission" date="2019-03" db="EMBL/GenBank/DDBJ databases">
        <title>Single cell metagenomics reveals metabolic interactions within the superorganism composed of flagellate Streblomastix strix and complex community of Bacteroidetes bacteria on its surface.</title>
        <authorList>
            <person name="Treitli S.C."/>
            <person name="Kolisko M."/>
            <person name="Husnik F."/>
            <person name="Keeling P."/>
            <person name="Hampl V."/>
        </authorList>
    </citation>
    <scope>NUCLEOTIDE SEQUENCE [LARGE SCALE GENOMIC DNA]</scope>
    <source>
        <strain evidence="1">ST1C</strain>
    </source>
</reference>
<sequence length="482" mass="53021">MRRRSGDSSGSIITLTSDSINPITLTNINMIIDSGFFVIQQSNKAQLTLSNIEFIGAGTVKQEGLALLLIEYSSFRLSNNISTISPFVQAIRGQIEINSCSFGTSLETNLGSPAIQTSSQCTNIKFKQTIFNNLHSIITNGEYKASGAVIEMGEKTEVEFTDCTFINCIDQSSDIQHSTGAVFIILKSSDLLIHQLSDEQTIQSTISFNQCQFTGCIGGSSGAIQSISNQSQLNLRLNIIIDKCSFDNCGNDNSIVGACWFNGQSEYNNYGQASVTNSRFRNCIGIKAGGILFGENMQPINARNNVFSIINIEYTKCLVTSDVFFSSKELLDQAGGISYILQGYKYEQNQQQYTIGEIKIQGFSSNFAPYLDCVTRNGTEQCEQIPCGGEMNIQPEQCEYIEDEDKDQECKQKCVPTLITPISECGCLPVNDPRQECKQVCIPTKDSLINELCPCFLIGDPREACKTIIQPSEDTPINEQSP</sequence>
<name>A0A5J4TW70_9EUKA</name>
<evidence type="ECO:0000313" key="2">
    <source>
        <dbReference type="Proteomes" id="UP000324800"/>
    </source>
</evidence>
<protein>
    <recommendedName>
        <fullName evidence="3">Right handed beta helix domain-containing protein</fullName>
    </recommendedName>
</protein>
<feature type="non-terminal residue" evidence="1">
    <location>
        <position position="482"/>
    </location>
</feature>
<dbReference type="Proteomes" id="UP000324800">
    <property type="component" value="Unassembled WGS sequence"/>
</dbReference>
<gene>
    <name evidence="1" type="ORF">EZS28_041929</name>
</gene>
<evidence type="ECO:0000313" key="1">
    <source>
        <dbReference type="EMBL" id="KAA6362544.1"/>
    </source>
</evidence>
<accession>A0A5J4TW70</accession>
<dbReference type="AlphaFoldDB" id="A0A5J4TW70"/>
<evidence type="ECO:0008006" key="3">
    <source>
        <dbReference type="Google" id="ProtNLM"/>
    </source>
</evidence>